<dbReference type="InterPro" id="IPR011990">
    <property type="entry name" value="TPR-like_helical_dom_sf"/>
</dbReference>
<dbReference type="Pfam" id="PF13432">
    <property type="entry name" value="TPR_16"/>
    <property type="match status" value="2"/>
</dbReference>
<keyword evidence="6" id="KW-1185">Reference proteome</keyword>
<dbReference type="Pfam" id="PF14559">
    <property type="entry name" value="TPR_19"/>
    <property type="match status" value="1"/>
</dbReference>
<evidence type="ECO:0000256" key="1">
    <source>
        <dbReference type="ARBA" id="ARBA00022737"/>
    </source>
</evidence>
<gene>
    <name evidence="5" type="primary">bepA_2</name>
    <name evidence="5" type="ORF">LMG32289_02055</name>
</gene>
<dbReference type="SUPFAM" id="SSF48452">
    <property type="entry name" value="TPR-like"/>
    <property type="match status" value="3"/>
</dbReference>
<dbReference type="GO" id="GO:0006508">
    <property type="term" value="P:proteolysis"/>
    <property type="evidence" value="ECO:0007669"/>
    <property type="project" value="UniProtKB-KW"/>
</dbReference>
<keyword evidence="1" id="KW-0677">Repeat</keyword>
<dbReference type="InterPro" id="IPR019734">
    <property type="entry name" value="TPR_rpt"/>
</dbReference>
<keyword evidence="5" id="KW-0645">Protease</keyword>
<keyword evidence="2 3" id="KW-0802">TPR repeat</keyword>
<dbReference type="InterPro" id="IPR051012">
    <property type="entry name" value="CellSynth/LPSAsmb/PSIAsmb"/>
</dbReference>
<dbReference type="PROSITE" id="PS50005">
    <property type="entry name" value="TPR"/>
    <property type="match status" value="2"/>
</dbReference>
<feature type="repeat" description="TPR" evidence="3">
    <location>
        <begin position="325"/>
        <end position="358"/>
    </location>
</feature>
<dbReference type="GO" id="GO:0008233">
    <property type="term" value="F:peptidase activity"/>
    <property type="evidence" value="ECO:0007669"/>
    <property type="project" value="UniProtKB-KW"/>
</dbReference>
<dbReference type="PANTHER" id="PTHR45586:SF1">
    <property type="entry name" value="LIPOPOLYSACCHARIDE ASSEMBLY PROTEIN B"/>
    <property type="match status" value="1"/>
</dbReference>
<evidence type="ECO:0000313" key="6">
    <source>
        <dbReference type="Proteomes" id="UP000706525"/>
    </source>
</evidence>
<dbReference type="PANTHER" id="PTHR45586">
    <property type="entry name" value="TPR REPEAT-CONTAINING PROTEIN PA4667"/>
    <property type="match status" value="1"/>
</dbReference>
<accession>A0ABM8WRS1</accession>
<reference evidence="5 6" key="1">
    <citation type="submission" date="2021-08" db="EMBL/GenBank/DDBJ databases">
        <authorList>
            <person name="Peeters C."/>
        </authorList>
    </citation>
    <scope>NUCLEOTIDE SEQUENCE [LARGE SCALE GENOMIC DNA]</scope>
    <source>
        <strain evidence="5 6">LMG 32289</strain>
    </source>
</reference>
<feature type="compositionally biased region" description="Low complexity" evidence="4">
    <location>
        <begin position="94"/>
        <end position="109"/>
    </location>
</feature>
<name>A0ABM8WRS1_9BURK</name>
<dbReference type="Proteomes" id="UP000706525">
    <property type="component" value="Unassembled WGS sequence"/>
</dbReference>
<proteinExistence type="predicted"/>
<dbReference type="Gene3D" id="1.25.40.10">
    <property type="entry name" value="Tetratricopeptide repeat domain"/>
    <property type="match status" value="2"/>
</dbReference>
<feature type="repeat" description="TPR" evidence="3">
    <location>
        <begin position="611"/>
        <end position="644"/>
    </location>
</feature>
<dbReference type="EC" id="3.4.-.-" evidence="5"/>
<organism evidence="5 6">
    <name type="scientific">Cupriavidus pampae</name>
    <dbReference type="NCBI Taxonomy" id="659251"/>
    <lineage>
        <taxon>Bacteria</taxon>
        <taxon>Pseudomonadati</taxon>
        <taxon>Pseudomonadota</taxon>
        <taxon>Betaproteobacteria</taxon>
        <taxon>Burkholderiales</taxon>
        <taxon>Burkholderiaceae</taxon>
        <taxon>Cupriavidus</taxon>
    </lineage>
</organism>
<evidence type="ECO:0000256" key="3">
    <source>
        <dbReference type="PROSITE-ProRule" id="PRU00339"/>
    </source>
</evidence>
<feature type="region of interest" description="Disordered" evidence="4">
    <location>
        <begin position="84"/>
        <end position="112"/>
    </location>
</feature>
<keyword evidence="5" id="KW-0378">Hydrolase</keyword>
<evidence type="ECO:0000313" key="5">
    <source>
        <dbReference type="EMBL" id="CAG9170160.1"/>
    </source>
</evidence>
<dbReference type="SMART" id="SM00028">
    <property type="entry name" value="TPR"/>
    <property type="match status" value="6"/>
</dbReference>
<dbReference type="Gene3D" id="1.25.40.1040">
    <property type="match status" value="1"/>
</dbReference>
<evidence type="ECO:0000256" key="4">
    <source>
        <dbReference type="SAM" id="MobiDB-lite"/>
    </source>
</evidence>
<sequence length="662" mass="72792">MRPEFFPMITTVHIGEQRSPVRRVARVTGLPGLRRHARALAAAACLGFGSLLGSLVSLPAFAAPPASAASEFAPAELATPLPGLLAQTDDDASDAAPSASSSPAARAPRTPLPNITLTPEIMYRVLAAEISLQRGLVGTAYRTYLDLARSTRDPRLAQRATEIAFNARISQQALDGSRLWVELAPKSAAARQVLSTLLVLNGRWEEAEPLLAQQLAAAPSAHRAEAILQLQQQMSRTSDPAGAVAVFQRLTANDMKLPETHFALARAKEAAGDSAGALKELDETLRLKPDFEAAALAAAEMRAEQAPDEAIAGLKKFLAKSPSSVNGHITLARLYLQKNDMTAAQDQFQALRKVAPNDPRVPLALGLTSLQSRSYDDAERYLKEYLQMAEKSPAANPDVAFQYLAQIAEEKKDYNGAIQWLDRIDDGRLAPAAQAKRAQLLGRLGKLDDAQAVFGEMMAESEDIPDPTQRAQRMGAIRQAEVSMLIDSKAYDRARKVLEERVKAEPDNADWLYELAMLDEREKRFDSMERALRKVISMQPEQKQGYNALGYSLADRNERLPEARKLLERASELGPDDPYIMDSLGWVKFRQGELQPAADLLRNAYTKAPEAEIGAHLGEVLWQLGQQDEARKTWNEAAKIEPENQTLIETLRRYNQNLLLSK</sequence>
<protein>
    <submittedName>
        <fullName evidence="5">Beta-barrel assembly-enhancing protease</fullName>
        <ecNumber evidence="5">3.4.-.-</ecNumber>
    </submittedName>
</protein>
<dbReference type="EMBL" id="CAJZAG010000003">
    <property type="protein sequence ID" value="CAG9170160.1"/>
    <property type="molecule type" value="Genomic_DNA"/>
</dbReference>
<evidence type="ECO:0000256" key="2">
    <source>
        <dbReference type="ARBA" id="ARBA00022803"/>
    </source>
</evidence>
<comment type="caution">
    <text evidence="5">The sequence shown here is derived from an EMBL/GenBank/DDBJ whole genome shotgun (WGS) entry which is preliminary data.</text>
</comment>